<dbReference type="Proteomes" id="UP001259982">
    <property type="component" value="Unassembled WGS sequence"/>
</dbReference>
<dbReference type="RefSeq" id="WP_311659596.1">
    <property type="nucleotide sequence ID" value="NZ_JAVRHY010000012.1"/>
</dbReference>
<dbReference type="InterPro" id="IPR036188">
    <property type="entry name" value="FAD/NAD-bd_sf"/>
</dbReference>
<dbReference type="PANTHER" id="PTHR43872:SF1">
    <property type="entry name" value="MONOOXYGENASE, PUTATIVE (AFU_ORTHOLOGUE AFUA_8G02570)-RELATED"/>
    <property type="match status" value="1"/>
</dbReference>
<dbReference type="InterPro" id="IPR051820">
    <property type="entry name" value="FAD-binding_MO"/>
</dbReference>
<comment type="similarity">
    <text evidence="2">Belongs to the FAD-binding monooxygenase family.</text>
</comment>
<proteinExistence type="inferred from homology"/>
<dbReference type="EMBL" id="JAVRHY010000012">
    <property type="protein sequence ID" value="MDT0619229.1"/>
    <property type="molecule type" value="Genomic_DNA"/>
</dbReference>
<sequence length="496" mass="55477">MANPHVDVLIIGAGVSGIGTACHLQRGCPDKSFAILERRDDIGGTWDLFRYPGIRSDSDMYTFGFEFRPWKEPKILADGPSIKSYVRATADEHDVHRHINFGLKVESAEWSSADACWTVTAVREATGETETFTGSFLMGATGYYRYDEGHKPDFPGEDKFKGTVIHPQHWPENLDYAGKKVVVIGSGATAVTLVPAMAGEAEKVTMLQRSPGYIISLPAVDKISEALYKVLPDDLVYRMTRARNVAMQRVIYNTSQRFPGFMKWLLQRGARRALGPDFDMRHFEPDYNPWDERMCAVPSGDLFKVLRRGQAEVVTDHIDSFTENGIRLKSGQELEADIIISATGLDVRLLGDMSLAVDGEAVDISERVLYKATMLEGVPNAAIIFGYINASWTLKVDIVGQYLCRLLKHMDEQGVDIAVPRDHEDCREEGSALDALQSGYIQRVAHKLPRQGTKAPWRMTQDYKTDRPILCKDPVDDGYLEFERAADHRVKAPRAA</sequence>
<evidence type="ECO:0000256" key="5">
    <source>
        <dbReference type="ARBA" id="ARBA00023002"/>
    </source>
</evidence>
<dbReference type="InterPro" id="IPR020946">
    <property type="entry name" value="Flavin_mOase-like"/>
</dbReference>
<dbReference type="Gene3D" id="3.50.50.60">
    <property type="entry name" value="FAD/NAD(P)-binding domain"/>
    <property type="match status" value="1"/>
</dbReference>
<gene>
    <name evidence="7" type="ORF">RM531_12155</name>
</gene>
<keyword evidence="4" id="KW-0274">FAD</keyword>
<comment type="caution">
    <text evidence="7">The sequence shown here is derived from an EMBL/GenBank/DDBJ whole genome shotgun (WGS) entry which is preliminary data.</text>
</comment>
<dbReference type="GO" id="GO:0016491">
    <property type="term" value="F:oxidoreductase activity"/>
    <property type="evidence" value="ECO:0007669"/>
    <property type="project" value="UniProtKB-KW"/>
</dbReference>
<evidence type="ECO:0000313" key="7">
    <source>
        <dbReference type="EMBL" id="MDT0619229.1"/>
    </source>
</evidence>
<evidence type="ECO:0000256" key="3">
    <source>
        <dbReference type="ARBA" id="ARBA00022630"/>
    </source>
</evidence>
<comment type="cofactor">
    <cofactor evidence="1">
        <name>FAD</name>
        <dbReference type="ChEBI" id="CHEBI:57692"/>
    </cofactor>
</comment>
<dbReference type="EC" id="1.14.13.-" evidence="7"/>
<evidence type="ECO:0000256" key="4">
    <source>
        <dbReference type="ARBA" id="ARBA00022827"/>
    </source>
</evidence>
<keyword evidence="3" id="KW-0285">Flavoprotein</keyword>
<evidence type="ECO:0000313" key="8">
    <source>
        <dbReference type="Proteomes" id="UP001259982"/>
    </source>
</evidence>
<reference evidence="7 8" key="1">
    <citation type="submission" date="2023-09" db="EMBL/GenBank/DDBJ databases">
        <authorList>
            <person name="Rey-Velasco X."/>
        </authorList>
    </citation>
    <scope>NUCLEOTIDE SEQUENCE [LARGE SCALE GENOMIC DNA]</scope>
    <source>
        <strain evidence="7 8">P385</strain>
    </source>
</reference>
<keyword evidence="5 7" id="KW-0560">Oxidoreductase</keyword>
<dbReference type="SUPFAM" id="SSF51905">
    <property type="entry name" value="FAD/NAD(P)-binding domain"/>
    <property type="match status" value="1"/>
</dbReference>
<evidence type="ECO:0000256" key="1">
    <source>
        <dbReference type="ARBA" id="ARBA00001974"/>
    </source>
</evidence>
<dbReference type="Pfam" id="PF00743">
    <property type="entry name" value="FMO-like"/>
    <property type="match status" value="1"/>
</dbReference>
<evidence type="ECO:0000256" key="2">
    <source>
        <dbReference type="ARBA" id="ARBA00010139"/>
    </source>
</evidence>
<name>A0ABU3BAF4_9GAMM</name>
<keyword evidence="6" id="KW-0503">Monooxygenase</keyword>
<accession>A0ABU3BAF4</accession>
<organism evidence="7 8">
    <name type="scientific">Spectribacter acetivorans</name>
    <dbReference type="NCBI Taxonomy" id="3075603"/>
    <lineage>
        <taxon>Bacteria</taxon>
        <taxon>Pseudomonadati</taxon>
        <taxon>Pseudomonadota</taxon>
        <taxon>Gammaproteobacteria</taxon>
        <taxon>Salinisphaerales</taxon>
        <taxon>Salinisphaeraceae</taxon>
        <taxon>Spectribacter</taxon>
    </lineage>
</organism>
<keyword evidence="8" id="KW-1185">Reference proteome</keyword>
<dbReference type="PANTHER" id="PTHR43872">
    <property type="entry name" value="MONOOXYGENASE, PUTATIVE (AFU_ORTHOLOGUE AFUA_8G02570)-RELATED"/>
    <property type="match status" value="1"/>
</dbReference>
<protein>
    <submittedName>
        <fullName evidence="7">NAD(P)/FAD-dependent oxidoreductase</fullName>
        <ecNumber evidence="7">1.14.13.-</ecNumber>
    </submittedName>
</protein>
<evidence type="ECO:0000256" key="6">
    <source>
        <dbReference type="ARBA" id="ARBA00023033"/>
    </source>
</evidence>